<gene>
    <name evidence="2" type="ORF">DYY88_03765</name>
</gene>
<keyword evidence="1" id="KW-0472">Membrane</keyword>
<reference evidence="2 3" key="1">
    <citation type="submission" date="2018-11" db="EMBL/GenBank/DDBJ databases">
        <title>Whole genome sequencing of an environmental sample.</title>
        <authorList>
            <person name="Sarangi A.N."/>
            <person name="Singh D."/>
            <person name="Tripathy S."/>
        </authorList>
    </citation>
    <scope>NUCLEOTIDE SEQUENCE [LARGE SCALE GENOMIC DNA]</scope>
    <source>
        <strain evidence="2 3">Lakshadweep</strain>
    </source>
</reference>
<name>A0A4Q7EFL9_9CYAN</name>
<evidence type="ECO:0000313" key="3">
    <source>
        <dbReference type="Proteomes" id="UP000292459"/>
    </source>
</evidence>
<sequence length="98" mass="10860">MTDKIFPVALKLWLVFLLAFLLLGYEIVPSIIFGAIAGLAGGTVSAWWQTPGGEPAPPTMEPNALNKLGEKLNPGQVQNRLPFLKLFTRRDRRYPGPR</sequence>
<dbReference type="Proteomes" id="UP000292459">
    <property type="component" value="Unassembled WGS sequence"/>
</dbReference>
<comment type="caution">
    <text evidence="2">The sequence shown here is derived from an EMBL/GenBank/DDBJ whole genome shotgun (WGS) entry which is preliminary data.</text>
</comment>
<keyword evidence="3" id="KW-1185">Reference proteome</keyword>
<dbReference type="RefSeq" id="WP_130199314.1">
    <property type="nucleotide sequence ID" value="NZ_QVFV01000001.1"/>
</dbReference>
<dbReference type="OrthoDB" id="574567at2"/>
<dbReference type="EMBL" id="QVFV01000001">
    <property type="protein sequence ID" value="RZM82371.1"/>
    <property type="molecule type" value="Genomic_DNA"/>
</dbReference>
<feature type="transmembrane region" description="Helical" evidence="1">
    <location>
        <begin position="12"/>
        <end position="40"/>
    </location>
</feature>
<keyword evidence="1" id="KW-0812">Transmembrane</keyword>
<protein>
    <submittedName>
        <fullName evidence="2">Uncharacterized protein</fullName>
    </submittedName>
</protein>
<evidence type="ECO:0000256" key="1">
    <source>
        <dbReference type="SAM" id="Phobius"/>
    </source>
</evidence>
<proteinExistence type="predicted"/>
<accession>A0A4Q7EFL9</accession>
<dbReference type="AlphaFoldDB" id="A0A4Q7EFL9"/>
<evidence type="ECO:0000313" key="2">
    <source>
        <dbReference type="EMBL" id="RZM82371.1"/>
    </source>
</evidence>
<organism evidence="2 3">
    <name type="scientific">Leptolyngbya iicbica LK</name>
    <dbReference type="NCBI Taxonomy" id="2294035"/>
    <lineage>
        <taxon>Bacteria</taxon>
        <taxon>Bacillati</taxon>
        <taxon>Cyanobacteriota</taxon>
        <taxon>Cyanophyceae</taxon>
        <taxon>Leptolyngbyales</taxon>
        <taxon>Leptolyngbyaceae</taxon>
        <taxon>Leptolyngbya group</taxon>
        <taxon>Leptolyngbya</taxon>
        <taxon>Leptolyngbya iicbica</taxon>
    </lineage>
</organism>
<keyword evidence="1" id="KW-1133">Transmembrane helix</keyword>